<dbReference type="GO" id="GO:0008168">
    <property type="term" value="F:methyltransferase activity"/>
    <property type="evidence" value="ECO:0007669"/>
    <property type="project" value="UniProtKB-KW"/>
</dbReference>
<dbReference type="CDD" id="cd02440">
    <property type="entry name" value="AdoMet_MTases"/>
    <property type="match status" value="1"/>
</dbReference>
<dbReference type="Gene3D" id="3.40.50.150">
    <property type="entry name" value="Vaccinia Virus protein VP39"/>
    <property type="match status" value="1"/>
</dbReference>
<name>A0ABV7XDB3_9SPHN</name>
<evidence type="ECO:0000313" key="5">
    <source>
        <dbReference type="Proteomes" id="UP001595615"/>
    </source>
</evidence>
<dbReference type="Proteomes" id="UP001595615">
    <property type="component" value="Unassembled WGS sequence"/>
</dbReference>
<evidence type="ECO:0000256" key="1">
    <source>
        <dbReference type="ARBA" id="ARBA00022603"/>
    </source>
</evidence>
<dbReference type="PANTHER" id="PTHR43861">
    <property type="entry name" value="TRANS-ACONITATE 2-METHYLTRANSFERASE-RELATED"/>
    <property type="match status" value="1"/>
</dbReference>
<dbReference type="Pfam" id="PF13649">
    <property type="entry name" value="Methyltransf_25"/>
    <property type="match status" value="1"/>
</dbReference>
<proteinExistence type="predicted"/>
<comment type="caution">
    <text evidence="4">The sequence shown here is derived from an EMBL/GenBank/DDBJ whole genome shotgun (WGS) entry which is preliminary data.</text>
</comment>
<evidence type="ECO:0000256" key="2">
    <source>
        <dbReference type="ARBA" id="ARBA00022679"/>
    </source>
</evidence>
<feature type="domain" description="Methyltransferase" evidence="3">
    <location>
        <begin position="39"/>
        <end position="124"/>
    </location>
</feature>
<gene>
    <name evidence="4" type="ORF">ACFOMD_12690</name>
</gene>
<protein>
    <submittedName>
        <fullName evidence="4">Class I SAM-dependent methyltransferase</fullName>
    </submittedName>
</protein>
<dbReference type="RefSeq" id="WP_380861928.1">
    <property type="nucleotide sequence ID" value="NZ_JBHRXV010000011.1"/>
</dbReference>
<dbReference type="SUPFAM" id="SSF53335">
    <property type="entry name" value="S-adenosyl-L-methionine-dependent methyltransferases"/>
    <property type="match status" value="1"/>
</dbReference>
<dbReference type="PANTHER" id="PTHR43861:SF1">
    <property type="entry name" value="TRANS-ACONITATE 2-METHYLTRANSFERASE"/>
    <property type="match status" value="1"/>
</dbReference>
<accession>A0ABV7XDB3</accession>
<dbReference type="InterPro" id="IPR029063">
    <property type="entry name" value="SAM-dependent_MTases_sf"/>
</dbReference>
<keyword evidence="1 4" id="KW-0489">Methyltransferase</keyword>
<reference evidence="5" key="1">
    <citation type="journal article" date="2019" name="Int. J. Syst. Evol. Microbiol.">
        <title>The Global Catalogue of Microorganisms (GCM) 10K type strain sequencing project: providing services to taxonomists for standard genome sequencing and annotation.</title>
        <authorList>
            <consortium name="The Broad Institute Genomics Platform"/>
            <consortium name="The Broad Institute Genome Sequencing Center for Infectious Disease"/>
            <person name="Wu L."/>
            <person name="Ma J."/>
        </authorList>
    </citation>
    <scope>NUCLEOTIDE SEQUENCE [LARGE SCALE GENOMIC DNA]</scope>
    <source>
        <strain evidence="5">KCTC 42644</strain>
    </source>
</reference>
<sequence length="254" mass="27283">MAGEGQNWDPVAYAAHASFVPALGAPVLDLLAPKQGERILDLGCGDGVLTAKLVAAGAEVVGVDTDRAMIVAAQERGLDVRRMDGRALDFVHEFDAVFTNAALHWMTPPARVAEGVYKALKPGGRYVGEFGGHGNVAAIRAALRGVLMGRGYRVPSVEDNYYPTPDEFRAVLEAAGFVVDRVDLIPRPTPVPSGMSAWLNTFRSGFIDAAGVPESERAQVIEDTRSLLRPVLADQAGNWTADYVRLRFAARKPE</sequence>
<evidence type="ECO:0000259" key="3">
    <source>
        <dbReference type="Pfam" id="PF13649"/>
    </source>
</evidence>
<organism evidence="4 5">
    <name type="scientific">Sphingoaurantiacus capsulatus</name>
    <dbReference type="NCBI Taxonomy" id="1771310"/>
    <lineage>
        <taxon>Bacteria</taxon>
        <taxon>Pseudomonadati</taxon>
        <taxon>Pseudomonadota</taxon>
        <taxon>Alphaproteobacteria</taxon>
        <taxon>Sphingomonadales</taxon>
        <taxon>Sphingosinicellaceae</taxon>
        <taxon>Sphingoaurantiacus</taxon>
    </lineage>
</organism>
<dbReference type="GO" id="GO:0032259">
    <property type="term" value="P:methylation"/>
    <property type="evidence" value="ECO:0007669"/>
    <property type="project" value="UniProtKB-KW"/>
</dbReference>
<dbReference type="InterPro" id="IPR041698">
    <property type="entry name" value="Methyltransf_25"/>
</dbReference>
<keyword evidence="5" id="KW-1185">Reference proteome</keyword>
<dbReference type="EMBL" id="JBHRXV010000011">
    <property type="protein sequence ID" value="MFC3713435.1"/>
    <property type="molecule type" value="Genomic_DNA"/>
</dbReference>
<keyword evidence="2" id="KW-0808">Transferase</keyword>
<evidence type="ECO:0000313" key="4">
    <source>
        <dbReference type="EMBL" id="MFC3713435.1"/>
    </source>
</evidence>